<dbReference type="EMBL" id="WNYA01000010">
    <property type="protein sequence ID" value="KAG8552972.1"/>
    <property type="molecule type" value="Genomic_DNA"/>
</dbReference>
<accession>A0AAV6ZUC7</accession>
<organism evidence="1 2">
    <name type="scientific">Engystomops pustulosus</name>
    <name type="common">Tungara frog</name>
    <name type="synonym">Physalaemus pustulosus</name>
    <dbReference type="NCBI Taxonomy" id="76066"/>
    <lineage>
        <taxon>Eukaryota</taxon>
        <taxon>Metazoa</taxon>
        <taxon>Chordata</taxon>
        <taxon>Craniata</taxon>
        <taxon>Vertebrata</taxon>
        <taxon>Euteleostomi</taxon>
        <taxon>Amphibia</taxon>
        <taxon>Batrachia</taxon>
        <taxon>Anura</taxon>
        <taxon>Neobatrachia</taxon>
        <taxon>Hyloidea</taxon>
        <taxon>Leptodactylidae</taxon>
        <taxon>Leiuperinae</taxon>
        <taxon>Engystomops</taxon>
    </lineage>
</organism>
<comment type="caution">
    <text evidence="1">The sequence shown here is derived from an EMBL/GenBank/DDBJ whole genome shotgun (WGS) entry which is preliminary data.</text>
</comment>
<protein>
    <submittedName>
        <fullName evidence="1">Uncharacterized protein</fullName>
    </submittedName>
</protein>
<evidence type="ECO:0000313" key="2">
    <source>
        <dbReference type="Proteomes" id="UP000824782"/>
    </source>
</evidence>
<gene>
    <name evidence="1" type="ORF">GDO81_003193</name>
</gene>
<proteinExistence type="predicted"/>
<dbReference type="AlphaFoldDB" id="A0AAV6ZUC7"/>
<name>A0AAV6ZUC7_ENGPU</name>
<dbReference type="Proteomes" id="UP000824782">
    <property type="component" value="Unassembled WGS sequence"/>
</dbReference>
<keyword evidence="2" id="KW-1185">Reference proteome</keyword>
<sequence>MICGGGSLVIGTVSAEERGGLVSCAHLKGKSYCRRPPNASCRLITVICPAHQNWICISWSSHWLLVGCPLPPLTSIFTVRGSDASVMCIR</sequence>
<reference evidence="1" key="1">
    <citation type="thesis" date="2020" institute="ProQuest LLC" country="789 East Eisenhower Parkway, Ann Arbor, MI, USA">
        <title>Comparative Genomics and Chromosome Evolution.</title>
        <authorList>
            <person name="Mudd A.B."/>
        </authorList>
    </citation>
    <scope>NUCLEOTIDE SEQUENCE</scope>
    <source>
        <strain evidence="1">237g6f4</strain>
        <tissue evidence="1">Blood</tissue>
    </source>
</reference>
<evidence type="ECO:0000313" key="1">
    <source>
        <dbReference type="EMBL" id="KAG8552972.1"/>
    </source>
</evidence>